<keyword evidence="2" id="KW-1185">Reference proteome</keyword>
<dbReference type="RefSeq" id="WP_368382883.1">
    <property type="nucleotide sequence ID" value="NZ_JBFRYA010000018.1"/>
</dbReference>
<evidence type="ECO:0000313" key="2">
    <source>
        <dbReference type="Proteomes" id="UP001557485"/>
    </source>
</evidence>
<proteinExistence type="predicted"/>
<accession>A0ABV3UD02</accession>
<organism evidence="1 2">
    <name type="scientific">Zhongshania guokunii</name>
    <dbReference type="NCBI Taxonomy" id="641783"/>
    <lineage>
        <taxon>Bacteria</taxon>
        <taxon>Pseudomonadati</taxon>
        <taxon>Pseudomonadota</taxon>
        <taxon>Gammaproteobacteria</taxon>
        <taxon>Cellvibrionales</taxon>
        <taxon>Spongiibacteraceae</taxon>
        <taxon>Zhongshania</taxon>
    </lineage>
</organism>
<gene>
    <name evidence="1" type="ORF">AB4876_16735</name>
</gene>
<sequence>MIPRYEFDDIVDFTMTELRFAGEAAVRILGEWGFSDEEKIEILGFTLTEKFPDGSITDAHTMAISCVIDINNFMNCYGIDTTIICRPLGLGPFWGRDLKDAILAGGNEWGLKLALDFLGWLYMNKPWPFIEPEYQH</sequence>
<name>A0ABV3UD02_9GAMM</name>
<evidence type="ECO:0000313" key="1">
    <source>
        <dbReference type="EMBL" id="MEX1670569.1"/>
    </source>
</evidence>
<reference evidence="1 2" key="1">
    <citation type="journal article" date="2011" name="Int. J. Syst. Evol. Microbiol.">
        <title>Zhongshania antarctica gen. nov., sp. nov. and Zhongshania guokunii sp. nov., gammaproteobacteria respectively isolated from coastal attached (fast) ice and surface seawater of the Antarctic.</title>
        <authorList>
            <person name="Li H.J."/>
            <person name="Zhang X.Y."/>
            <person name="Chen C.X."/>
            <person name="Zhang Y.J."/>
            <person name="Gao Z.M."/>
            <person name="Yu Y."/>
            <person name="Chen X.L."/>
            <person name="Chen B."/>
            <person name="Zhang Y.Z."/>
        </authorList>
    </citation>
    <scope>NUCLEOTIDE SEQUENCE [LARGE SCALE GENOMIC DNA]</scope>
    <source>
        <strain evidence="1 2">ZS6-22T</strain>
    </source>
</reference>
<dbReference type="Proteomes" id="UP001557485">
    <property type="component" value="Unassembled WGS sequence"/>
</dbReference>
<dbReference type="EMBL" id="JBFRYA010000018">
    <property type="protein sequence ID" value="MEX1670569.1"/>
    <property type="molecule type" value="Genomic_DNA"/>
</dbReference>
<protein>
    <submittedName>
        <fullName evidence="1">Uncharacterized protein</fullName>
    </submittedName>
</protein>
<comment type="caution">
    <text evidence="1">The sequence shown here is derived from an EMBL/GenBank/DDBJ whole genome shotgun (WGS) entry which is preliminary data.</text>
</comment>